<protein>
    <submittedName>
        <fullName evidence="8">Unannotated protein</fullName>
    </submittedName>
</protein>
<dbReference type="InterPro" id="IPR036661">
    <property type="entry name" value="Luciferase-like_sf"/>
</dbReference>
<dbReference type="GO" id="GO:0016705">
    <property type="term" value="F:oxidoreductase activity, acting on paired donors, with incorporation or reduction of molecular oxygen"/>
    <property type="evidence" value="ECO:0007669"/>
    <property type="project" value="InterPro"/>
</dbReference>
<dbReference type="PANTHER" id="PTHR43244">
    <property type="match status" value="1"/>
</dbReference>
<dbReference type="AlphaFoldDB" id="A0A6J7VVH4"/>
<dbReference type="EMBL" id="CAFBRX010000081">
    <property type="protein sequence ID" value="CAB5124312.1"/>
    <property type="molecule type" value="Genomic_DNA"/>
</dbReference>
<evidence type="ECO:0000259" key="2">
    <source>
        <dbReference type="Pfam" id="PF00296"/>
    </source>
</evidence>
<evidence type="ECO:0000313" key="4">
    <source>
        <dbReference type="EMBL" id="CAB4622930.1"/>
    </source>
</evidence>
<evidence type="ECO:0000313" key="5">
    <source>
        <dbReference type="EMBL" id="CAB4782760.1"/>
    </source>
</evidence>
<dbReference type="EMBL" id="CAFBQJ010000003">
    <property type="protein sequence ID" value="CAB5043949.1"/>
    <property type="molecule type" value="Genomic_DNA"/>
</dbReference>
<organism evidence="8">
    <name type="scientific">freshwater metagenome</name>
    <dbReference type="NCBI Taxonomy" id="449393"/>
    <lineage>
        <taxon>unclassified sequences</taxon>
        <taxon>metagenomes</taxon>
        <taxon>ecological metagenomes</taxon>
    </lineage>
</organism>
<evidence type="ECO:0000313" key="3">
    <source>
        <dbReference type="EMBL" id="CAB4536258.1"/>
    </source>
</evidence>
<dbReference type="InterPro" id="IPR050564">
    <property type="entry name" value="F420-G6PD/mer"/>
</dbReference>
<evidence type="ECO:0000313" key="8">
    <source>
        <dbReference type="EMBL" id="CAB5124312.1"/>
    </source>
</evidence>
<dbReference type="SUPFAM" id="SSF51679">
    <property type="entry name" value="Bacterial luciferase-like"/>
    <property type="match status" value="1"/>
</dbReference>
<proteinExistence type="predicted"/>
<sequence length="301" mass="33326">MKIRVGYGLGVRTTLNDDGFAQVVDALEQLRFDSLWVSERIGGEAPDPLVAMSFAAGRTKKLKFGMSVMVLPGRNPVILAKELATLDRLSNGRLLPAFGLGVADPHEQQAFGVAREERAKRFNEALEVIRACWTQPSVTHHGTFFNYDDLRVQPKPFQNPPDVWLGGIAPSELKRVGRLADGWLPSFVTPSDAEVGRIEIQRVAAEHEREIDPEHFGVLIPYAHGPLPDAVVKGLMSRRPDLDDITQLVPQGWLALQDSIKRFIDAGMSKFVVLPIVEPKTAHEWVDHLAVAADQLLPLQN</sequence>
<dbReference type="Pfam" id="PF00296">
    <property type="entry name" value="Bac_luciferase"/>
    <property type="match status" value="1"/>
</dbReference>
<dbReference type="PANTHER" id="PTHR43244:SF1">
    <property type="entry name" value="5,10-METHYLENETETRAHYDROMETHANOPTERIN REDUCTASE"/>
    <property type="match status" value="1"/>
</dbReference>
<evidence type="ECO:0000256" key="1">
    <source>
        <dbReference type="ARBA" id="ARBA00023002"/>
    </source>
</evidence>
<feature type="domain" description="Luciferase-like" evidence="2">
    <location>
        <begin position="21"/>
        <end position="263"/>
    </location>
</feature>
<dbReference type="EMBL" id="CAEZVL010000011">
    <property type="protein sequence ID" value="CAB4622930.1"/>
    <property type="molecule type" value="Genomic_DNA"/>
</dbReference>
<dbReference type="Gene3D" id="3.20.20.30">
    <property type="entry name" value="Luciferase-like domain"/>
    <property type="match status" value="1"/>
</dbReference>
<dbReference type="EMBL" id="CAEZZV010000121">
    <property type="protein sequence ID" value="CAB4782760.1"/>
    <property type="molecule type" value="Genomic_DNA"/>
</dbReference>
<evidence type="ECO:0000313" key="7">
    <source>
        <dbReference type="EMBL" id="CAB5043949.1"/>
    </source>
</evidence>
<accession>A0A6J7VVH4</accession>
<evidence type="ECO:0000313" key="6">
    <source>
        <dbReference type="EMBL" id="CAB4966572.1"/>
    </source>
</evidence>
<gene>
    <name evidence="3" type="ORF">UFOPK1421_00375</name>
    <name evidence="4" type="ORF">UFOPK1960_00158</name>
    <name evidence="5" type="ORF">UFOPK2921_00963</name>
    <name evidence="6" type="ORF">UFOPK3889_00083</name>
    <name evidence="7" type="ORF">UFOPK4275_00039</name>
    <name evidence="8" type="ORF">UFOPK4422_00890</name>
</gene>
<dbReference type="EMBL" id="CAEZSL010000026">
    <property type="protein sequence ID" value="CAB4536258.1"/>
    <property type="molecule type" value="Genomic_DNA"/>
</dbReference>
<dbReference type="EMBL" id="CAFBNZ010000006">
    <property type="protein sequence ID" value="CAB4966572.1"/>
    <property type="molecule type" value="Genomic_DNA"/>
</dbReference>
<dbReference type="InterPro" id="IPR011251">
    <property type="entry name" value="Luciferase-like_dom"/>
</dbReference>
<keyword evidence="1" id="KW-0560">Oxidoreductase</keyword>
<name>A0A6J7VVH4_9ZZZZ</name>
<reference evidence="8" key="1">
    <citation type="submission" date="2020-05" db="EMBL/GenBank/DDBJ databases">
        <authorList>
            <person name="Chiriac C."/>
            <person name="Salcher M."/>
            <person name="Ghai R."/>
            <person name="Kavagutti S V."/>
        </authorList>
    </citation>
    <scope>NUCLEOTIDE SEQUENCE</scope>
</reference>